<dbReference type="OrthoDB" id="1939135at2759"/>
<keyword evidence="3" id="KW-1185">Reference proteome</keyword>
<dbReference type="InParanoid" id="A0A1Q3DFU0"/>
<organism evidence="2 3">
    <name type="scientific">Cephalotus follicularis</name>
    <name type="common">Albany pitcher plant</name>
    <dbReference type="NCBI Taxonomy" id="3775"/>
    <lineage>
        <taxon>Eukaryota</taxon>
        <taxon>Viridiplantae</taxon>
        <taxon>Streptophyta</taxon>
        <taxon>Embryophyta</taxon>
        <taxon>Tracheophyta</taxon>
        <taxon>Spermatophyta</taxon>
        <taxon>Magnoliopsida</taxon>
        <taxon>eudicotyledons</taxon>
        <taxon>Gunneridae</taxon>
        <taxon>Pentapetalae</taxon>
        <taxon>rosids</taxon>
        <taxon>fabids</taxon>
        <taxon>Oxalidales</taxon>
        <taxon>Cephalotaceae</taxon>
        <taxon>Cephalotus</taxon>
    </lineage>
</organism>
<dbReference type="Proteomes" id="UP000187406">
    <property type="component" value="Unassembled WGS sequence"/>
</dbReference>
<gene>
    <name evidence="2" type="ORF">CFOL_v3_34572</name>
</gene>
<proteinExistence type="predicted"/>
<accession>A0A1Q3DFU0</accession>
<evidence type="ECO:0000313" key="2">
    <source>
        <dbReference type="EMBL" id="GAV91173.1"/>
    </source>
</evidence>
<name>A0A1Q3DFU0_CEPFO</name>
<dbReference type="InterPro" id="IPR056924">
    <property type="entry name" value="SH3_Tf2-1"/>
</dbReference>
<sequence>MGDFVFLKVLPWKGVTRFGKKGKLSPRYIGPFEILERIGEVEYRLALPPSLSHVHNVFHVFLLRKYMANPSHILSLEPMQVHEDLSYYEQPVEILDYKEQIQRTKTIPLVKVLWRNHRVNEATWELEETMTQEYPHLFKATM</sequence>
<comment type="caution">
    <text evidence="2">The sequence shown here is derived from an EMBL/GenBank/DDBJ whole genome shotgun (WGS) entry which is preliminary data.</text>
</comment>
<dbReference type="EMBL" id="BDDD01007065">
    <property type="protein sequence ID" value="GAV91173.1"/>
    <property type="molecule type" value="Genomic_DNA"/>
</dbReference>
<dbReference type="PANTHER" id="PTHR46148:SF57">
    <property type="entry name" value="OS12G0499874 PROTEIN"/>
    <property type="match status" value="1"/>
</dbReference>
<dbReference type="PANTHER" id="PTHR46148">
    <property type="entry name" value="CHROMO DOMAIN-CONTAINING PROTEIN"/>
    <property type="match status" value="1"/>
</dbReference>
<evidence type="ECO:0000313" key="3">
    <source>
        <dbReference type="Proteomes" id="UP000187406"/>
    </source>
</evidence>
<dbReference type="InterPro" id="IPR016197">
    <property type="entry name" value="Chromo-like_dom_sf"/>
</dbReference>
<feature type="domain" description="Tf2-1-like SH3-like" evidence="1">
    <location>
        <begin position="2"/>
        <end position="66"/>
    </location>
</feature>
<dbReference type="Pfam" id="PF24626">
    <property type="entry name" value="SH3_Tf2-1"/>
    <property type="match status" value="1"/>
</dbReference>
<evidence type="ECO:0000259" key="1">
    <source>
        <dbReference type="Pfam" id="PF24626"/>
    </source>
</evidence>
<dbReference type="AlphaFoldDB" id="A0A1Q3DFU0"/>
<protein>
    <submittedName>
        <fullName evidence="2">Chromo domain-containing protein</fullName>
    </submittedName>
</protein>
<reference evidence="3" key="1">
    <citation type="submission" date="2016-04" db="EMBL/GenBank/DDBJ databases">
        <title>Cephalotus genome sequencing.</title>
        <authorList>
            <person name="Fukushima K."/>
            <person name="Hasebe M."/>
            <person name="Fang X."/>
        </authorList>
    </citation>
    <scope>NUCLEOTIDE SEQUENCE [LARGE SCALE GENOMIC DNA]</scope>
    <source>
        <strain evidence="3">cv. St1</strain>
    </source>
</reference>
<dbReference type="SUPFAM" id="SSF54160">
    <property type="entry name" value="Chromo domain-like"/>
    <property type="match status" value="1"/>
</dbReference>